<dbReference type="AlphaFoldDB" id="A0A8A1US41"/>
<evidence type="ECO:0000313" key="5">
    <source>
        <dbReference type="Proteomes" id="UP000011074"/>
    </source>
</evidence>
<reference evidence="4" key="2">
    <citation type="submission" date="2020-01" db="EMBL/GenBank/DDBJ databases">
        <authorList>
            <person name="Algora L."/>
            <person name="Schniete J.K."/>
            <person name="MacFadyen A."/>
            <person name="Hoskisson P.A."/>
            <person name="Hunter I.S."/>
            <person name="Herron P.R."/>
        </authorList>
    </citation>
    <scope>NUCLEOTIDE SEQUENCE</scope>
    <source>
        <strain evidence="4">ATCC 10970</strain>
    </source>
</reference>
<feature type="region of interest" description="Disordered" evidence="1">
    <location>
        <begin position="448"/>
        <end position="473"/>
    </location>
</feature>
<evidence type="ECO:0000256" key="1">
    <source>
        <dbReference type="SAM" id="MobiDB-lite"/>
    </source>
</evidence>
<accession>A0A8A1US41</accession>
<feature type="compositionally biased region" description="Polar residues" evidence="1">
    <location>
        <begin position="458"/>
        <end position="473"/>
    </location>
</feature>
<dbReference type="Pfam" id="PF10901">
    <property type="entry name" value="DUF2690"/>
    <property type="match status" value="1"/>
</dbReference>
<dbReference type="GO" id="GO:0003677">
    <property type="term" value="F:DNA binding"/>
    <property type="evidence" value="ECO:0007669"/>
    <property type="project" value="InterPro"/>
</dbReference>
<dbReference type="CDD" id="cd00093">
    <property type="entry name" value="HTH_XRE"/>
    <property type="match status" value="1"/>
</dbReference>
<evidence type="ECO:0000256" key="2">
    <source>
        <dbReference type="SAM" id="Phobius"/>
    </source>
</evidence>
<dbReference type="EMBL" id="CP048261">
    <property type="protein sequence ID" value="QST83047.1"/>
    <property type="molecule type" value="Genomic_DNA"/>
</dbReference>
<reference evidence="4" key="3">
    <citation type="journal article" date="2021" name="bioRxiv">
        <title>Bilateral symmetry of linear streptomycete chromosomes.</title>
        <authorList>
            <person name="Algora-Gallardo L."/>
            <person name="Schniete J.K."/>
            <person name="Mark D.R."/>
            <person name="Hunter I.S."/>
            <person name="Herron P.R."/>
        </authorList>
    </citation>
    <scope>NUCLEOTIDE SEQUENCE</scope>
    <source>
        <strain evidence="4">ATCC 10970</strain>
    </source>
</reference>
<evidence type="ECO:0000259" key="3">
    <source>
        <dbReference type="PROSITE" id="PS50943"/>
    </source>
</evidence>
<feature type="compositionally biased region" description="Low complexity" evidence="1">
    <location>
        <begin position="179"/>
        <end position="193"/>
    </location>
</feature>
<sequence>MPRWRALPEELDPQVKEFASQLRRLVERSGLSLAAVADRTGYSKTSWERYLNGRLLPPQRAVVALAEATGAHAGHLTTMWELAERAWSRSEMRHDVTMEAIRVAQARAALGEFGPAPGKAKTRLKDKVREKAKGKEPGEAQPQETDGSAPDRDKAEGRGAAAAAPPRRDDHLPSTADFPGMAGPSAAPSSGTADDADRPGKVTWPRVSAYVDAEPAAPPSRYEAPTYGGPPRETSRPDESRADGVRSDTSRTDPYRPGTVASPAGPATGHLAGQPAPAGPPDGTDRQLRRRRATMFLAGVVGALLVIAAAVLLLDVGGKQEKKAAPTPSASPSKKATLPAGVKCAGADCAGKDPETMGCGGQNADSPSRGFAGGSMIEVRYSKVCGTAWARITGAAPGDEAAISSSGRTEKARAGQDGDAYTAMVPVSGDPKKVTACGTTAAGLKGCAKPVPAGSGSGPRTATRTGTGESTGR</sequence>
<reference evidence="4" key="1">
    <citation type="submission" date="2012-12" db="EMBL/GenBank/DDBJ databases">
        <authorList>
            <person name="Pethick F.E."/>
            <person name="MacFadyen A.C."/>
            <person name="Tang Z."/>
            <person name="Sangal V."/>
            <person name="Tze-Tze L."/>
            <person name="Chu J."/>
            <person name="Guo M."/>
            <person name="Kirby R."/>
            <person name="Hoskisson P.A."/>
            <person name="Herron P.R."/>
            <person name="Hunter I.S."/>
        </authorList>
    </citation>
    <scope>NUCLEOTIDE SEQUENCE</scope>
    <source>
        <strain evidence="4">ATCC 10970</strain>
    </source>
</reference>
<feature type="compositionally biased region" description="Basic and acidic residues" evidence="1">
    <location>
        <begin position="123"/>
        <end position="138"/>
    </location>
</feature>
<proteinExistence type="predicted"/>
<feature type="domain" description="HTH cro/C1-type" evidence="3">
    <location>
        <begin position="22"/>
        <end position="76"/>
    </location>
</feature>
<dbReference type="Proteomes" id="UP000011074">
    <property type="component" value="Chromosome"/>
</dbReference>
<dbReference type="SUPFAM" id="SSF47413">
    <property type="entry name" value="lambda repressor-like DNA-binding domains"/>
    <property type="match status" value="1"/>
</dbReference>
<keyword evidence="2" id="KW-0812">Transmembrane</keyword>
<dbReference type="SMART" id="SM00530">
    <property type="entry name" value="HTH_XRE"/>
    <property type="match status" value="1"/>
</dbReference>
<dbReference type="GeneID" id="66857364"/>
<feature type="region of interest" description="Disordered" evidence="1">
    <location>
        <begin position="113"/>
        <end position="286"/>
    </location>
</feature>
<feature type="transmembrane region" description="Helical" evidence="2">
    <location>
        <begin position="295"/>
        <end position="314"/>
    </location>
</feature>
<protein>
    <submittedName>
        <fullName evidence="4">DUF2690 domain-containing protein</fullName>
    </submittedName>
</protein>
<dbReference type="InterPro" id="IPR021224">
    <property type="entry name" value="DUF2690"/>
</dbReference>
<gene>
    <name evidence="4" type="ORF">SRIM_025345</name>
</gene>
<dbReference type="InterPro" id="IPR010982">
    <property type="entry name" value="Lambda_DNA-bd_dom_sf"/>
</dbReference>
<feature type="compositionally biased region" description="Basic and acidic residues" evidence="1">
    <location>
        <begin position="233"/>
        <end position="254"/>
    </location>
</feature>
<name>A0A8A1US41_STRR1</name>
<dbReference type="InterPro" id="IPR001387">
    <property type="entry name" value="Cro/C1-type_HTH"/>
</dbReference>
<organism evidence="4 5">
    <name type="scientific">Streptomyces rimosus subsp. rimosus (strain ATCC 10970 / DSM 40260 / JCM 4667 / NRRL 2234)</name>
    <dbReference type="NCBI Taxonomy" id="1265868"/>
    <lineage>
        <taxon>Bacteria</taxon>
        <taxon>Bacillati</taxon>
        <taxon>Actinomycetota</taxon>
        <taxon>Actinomycetes</taxon>
        <taxon>Kitasatosporales</taxon>
        <taxon>Streptomycetaceae</taxon>
        <taxon>Streptomyces</taxon>
    </lineage>
</organism>
<keyword evidence="2" id="KW-1133">Transmembrane helix</keyword>
<dbReference type="PROSITE" id="PS50943">
    <property type="entry name" value="HTH_CROC1"/>
    <property type="match status" value="1"/>
</dbReference>
<dbReference type="Gene3D" id="1.10.260.40">
    <property type="entry name" value="lambda repressor-like DNA-binding domains"/>
    <property type="match status" value="1"/>
</dbReference>
<dbReference type="RefSeq" id="WP_078575099.1">
    <property type="nucleotide sequence ID" value="NZ_CP048261.1"/>
</dbReference>
<dbReference type="Pfam" id="PF13560">
    <property type="entry name" value="HTH_31"/>
    <property type="match status" value="1"/>
</dbReference>
<evidence type="ECO:0000313" key="4">
    <source>
        <dbReference type="EMBL" id="QST83047.1"/>
    </source>
</evidence>
<keyword evidence="2" id="KW-0472">Membrane</keyword>